<keyword evidence="1" id="KW-1133">Transmembrane helix</keyword>
<keyword evidence="1" id="KW-0472">Membrane</keyword>
<name>A0A2T4GYF1_FUSCU</name>
<feature type="transmembrane region" description="Helical" evidence="1">
    <location>
        <begin position="73"/>
        <end position="93"/>
    </location>
</feature>
<reference evidence="2 3" key="1">
    <citation type="submission" date="2018-02" db="EMBL/GenBank/DDBJ databases">
        <title>Fusarium culmorum secondary metabolites in fungal-bacterial-plant interactions.</title>
        <authorList>
            <person name="Schmidt R."/>
        </authorList>
    </citation>
    <scope>NUCLEOTIDE SEQUENCE [LARGE SCALE GENOMIC DNA]</scope>
    <source>
        <strain evidence="2 3">PV</strain>
    </source>
</reference>
<evidence type="ECO:0000313" key="3">
    <source>
        <dbReference type="Proteomes" id="UP000241587"/>
    </source>
</evidence>
<sequence length="154" mass="16878">MAESGVAHKVISFVLRLSELASAIIDLGILSRLTYLVGIAGDSVDRRIIYIIVIAFLGIIYSIIFYAPFKSLFLGFPFDFVIFMIWLVAYCLLQTVSRQAHTLALHVGTITIGVTIRVATGLIGLLELSLLTARVMPLGERCSPFHSSRGSSIF</sequence>
<feature type="transmembrane region" description="Helical" evidence="1">
    <location>
        <begin position="20"/>
        <end position="41"/>
    </location>
</feature>
<evidence type="ECO:0008006" key="4">
    <source>
        <dbReference type="Google" id="ProtNLM"/>
    </source>
</evidence>
<gene>
    <name evidence="2" type="ORF">FCULG_00011217</name>
</gene>
<proteinExistence type="predicted"/>
<organism evidence="2 3">
    <name type="scientific">Fusarium culmorum</name>
    <dbReference type="NCBI Taxonomy" id="5516"/>
    <lineage>
        <taxon>Eukaryota</taxon>
        <taxon>Fungi</taxon>
        <taxon>Dikarya</taxon>
        <taxon>Ascomycota</taxon>
        <taxon>Pezizomycotina</taxon>
        <taxon>Sordariomycetes</taxon>
        <taxon>Hypocreomycetidae</taxon>
        <taxon>Hypocreales</taxon>
        <taxon>Nectriaceae</taxon>
        <taxon>Fusarium</taxon>
    </lineage>
</organism>
<evidence type="ECO:0000313" key="2">
    <source>
        <dbReference type="EMBL" id="PTD08593.1"/>
    </source>
</evidence>
<dbReference type="OrthoDB" id="4074965at2759"/>
<feature type="transmembrane region" description="Helical" evidence="1">
    <location>
        <begin position="48"/>
        <end position="67"/>
    </location>
</feature>
<dbReference type="AlphaFoldDB" id="A0A2T4GYF1"/>
<feature type="transmembrane region" description="Helical" evidence="1">
    <location>
        <begin position="105"/>
        <end position="126"/>
    </location>
</feature>
<accession>A0A2T4GYF1</accession>
<dbReference type="Proteomes" id="UP000241587">
    <property type="component" value="Unassembled WGS sequence"/>
</dbReference>
<protein>
    <recommendedName>
        <fullName evidence="4">MARVEL domain-containing protein</fullName>
    </recommendedName>
</protein>
<dbReference type="PANTHER" id="PTHR39608">
    <property type="entry name" value="INTEGRAL MEMBRANE PROTEIN (AFU_ORTHOLOGUE AFUA_5G08640)"/>
    <property type="match status" value="1"/>
</dbReference>
<dbReference type="OMA" id="LISHFPM"/>
<dbReference type="PANTHER" id="PTHR39608:SF1">
    <property type="entry name" value="INTEGRAL MEMBRANE PROTEIN (AFU_ORTHOLOGUE AFUA_5G08640)"/>
    <property type="match status" value="1"/>
</dbReference>
<evidence type="ECO:0000256" key="1">
    <source>
        <dbReference type="SAM" id="Phobius"/>
    </source>
</evidence>
<comment type="caution">
    <text evidence="2">The sequence shown here is derived from an EMBL/GenBank/DDBJ whole genome shotgun (WGS) entry which is preliminary data.</text>
</comment>
<keyword evidence="3" id="KW-1185">Reference proteome</keyword>
<keyword evidence="1" id="KW-0812">Transmembrane</keyword>
<dbReference type="EMBL" id="PVEM01000004">
    <property type="protein sequence ID" value="PTD08593.1"/>
    <property type="molecule type" value="Genomic_DNA"/>
</dbReference>